<evidence type="ECO:0000259" key="4">
    <source>
        <dbReference type="PROSITE" id="PS50043"/>
    </source>
</evidence>
<feature type="modified residue" description="4-aspartylphosphate" evidence="3">
    <location>
        <position position="62"/>
    </location>
</feature>
<gene>
    <name evidence="6" type="ORF">SAMN05421810_104273</name>
</gene>
<dbReference type="SMART" id="SM00448">
    <property type="entry name" value="REC"/>
    <property type="match status" value="1"/>
</dbReference>
<dbReference type="OrthoDB" id="3575486at2"/>
<evidence type="ECO:0000313" key="7">
    <source>
        <dbReference type="Proteomes" id="UP000198727"/>
    </source>
</evidence>
<dbReference type="InterPro" id="IPR000792">
    <property type="entry name" value="Tscrpt_reg_LuxR_C"/>
</dbReference>
<dbReference type="Gene3D" id="3.40.50.2300">
    <property type="match status" value="1"/>
</dbReference>
<dbReference type="InterPro" id="IPR058245">
    <property type="entry name" value="NreC/VraR/RcsB-like_REC"/>
</dbReference>
<evidence type="ECO:0000313" key="6">
    <source>
        <dbReference type="EMBL" id="SFQ03873.1"/>
    </source>
</evidence>
<dbReference type="RefSeq" id="WP_092530651.1">
    <property type="nucleotide sequence ID" value="NZ_FOWW01000004.1"/>
</dbReference>
<dbReference type="InterPro" id="IPR039420">
    <property type="entry name" value="WalR-like"/>
</dbReference>
<dbReference type="Pfam" id="PF00196">
    <property type="entry name" value="GerE"/>
    <property type="match status" value="1"/>
</dbReference>
<dbReference type="PANTHER" id="PTHR43214">
    <property type="entry name" value="TWO-COMPONENT RESPONSE REGULATOR"/>
    <property type="match status" value="1"/>
</dbReference>
<organism evidence="6 7">
    <name type="scientific">Amycolatopsis arida</name>
    <dbReference type="NCBI Taxonomy" id="587909"/>
    <lineage>
        <taxon>Bacteria</taxon>
        <taxon>Bacillati</taxon>
        <taxon>Actinomycetota</taxon>
        <taxon>Actinomycetes</taxon>
        <taxon>Pseudonocardiales</taxon>
        <taxon>Pseudonocardiaceae</taxon>
        <taxon>Amycolatopsis</taxon>
    </lineage>
</organism>
<reference evidence="7" key="1">
    <citation type="submission" date="2016-10" db="EMBL/GenBank/DDBJ databases">
        <authorList>
            <person name="Varghese N."/>
            <person name="Submissions S."/>
        </authorList>
    </citation>
    <scope>NUCLEOTIDE SEQUENCE [LARGE SCALE GENOMIC DNA]</scope>
    <source>
        <strain evidence="7">CGMCC 4.5579</strain>
    </source>
</reference>
<feature type="domain" description="Response regulatory" evidence="5">
    <location>
        <begin position="9"/>
        <end position="127"/>
    </location>
</feature>
<evidence type="ECO:0000259" key="5">
    <source>
        <dbReference type="PROSITE" id="PS50110"/>
    </source>
</evidence>
<keyword evidence="1 3" id="KW-0597">Phosphoprotein</keyword>
<protein>
    <submittedName>
        <fullName evidence="6">DNA-binding response regulator, NarL/FixJ family, contains REC and HTH domains</fullName>
    </submittedName>
</protein>
<proteinExistence type="predicted"/>
<evidence type="ECO:0000256" key="2">
    <source>
        <dbReference type="ARBA" id="ARBA00023125"/>
    </source>
</evidence>
<keyword evidence="2 6" id="KW-0238">DNA-binding</keyword>
<dbReference type="PROSITE" id="PS50110">
    <property type="entry name" value="RESPONSE_REGULATORY"/>
    <property type="match status" value="1"/>
</dbReference>
<dbReference type="GO" id="GO:0006355">
    <property type="term" value="P:regulation of DNA-templated transcription"/>
    <property type="evidence" value="ECO:0007669"/>
    <property type="project" value="InterPro"/>
</dbReference>
<name>A0A1I5V8M6_9PSEU</name>
<evidence type="ECO:0000256" key="3">
    <source>
        <dbReference type="PROSITE-ProRule" id="PRU00169"/>
    </source>
</evidence>
<dbReference type="GO" id="GO:0000160">
    <property type="term" value="P:phosphorelay signal transduction system"/>
    <property type="evidence" value="ECO:0007669"/>
    <property type="project" value="InterPro"/>
</dbReference>
<dbReference type="InterPro" id="IPR001789">
    <property type="entry name" value="Sig_transdc_resp-reg_receiver"/>
</dbReference>
<dbReference type="GO" id="GO:0003677">
    <property type="term" value="F:DNA binding"/>
    <property type="evidence" value="ECO:0007669"/>
    <property type="project" value="UniProtKB-KW"/>
</dbReference>
<dbReference type="Pfam" id="PF00072">
    <property type="entry name" value="Response_reg"/>
    <property type="match status" value="1"/>
</dbReference>
<dbReference type="STRING" id="587909.SAMN05421810_104273"/>
<feature type="domain" description="HTH luxR-type" evidence="4">
    <location>
        <begin position="147"/>
        <end position="212"/>
    </location>
</feature>
<dbReference type="PANTHER" id="PTHR43214:SF43">
    <property type="entry name" value="TWO-COMPONENT RESPONSE REGULATOR"/>
    <property type="match status" value="1"/>
</dbReference>
<keyword evidence="7" id="KW-1185">Reference proteome</keyword>
<dbReference type="CDD" id="cd17535">
    <property type="entry name" value="REC_NarL-like"/>
    <property type="match status" value="1"/>
</dbReference>
<dbReference type="InterPro" id="IPR016032">
    <property type="entry name" value="Sig_transdc_resp-reg_C-effctor"/>
</dbReference>
<accession>A0A1I5V8M6</accession>
<evidence type="ECO:0000256" key="1">
    <source>
        <dbReference type="ARBA" id="ARBA00022553"/>
    </source>
</evidence>
<dbReference type="EMBL" id="FOWW01000004">
    <property type="protein sequence ID" value="SFQ03873.1"/>
    <property type="molecule type" value="Genomic_DNA"/>
</dbReference>
<sequence length="226" mass="23082">MVGADPAVRIVVVGPQPLFSRGLAMLLASVSGGRLTVVASGCAAGEAGGLVRRHRPDVALVDLGLPPPGGAGAVAAIRRADPAVAVAVLGDETARDVVLPAVRAGARGVLPKSAEPERLLPPLLALVDGWAVLPADVVARLSAPGPAARPRDGLDGRDRRLWRLLATDRTLAQIAVELHVSERTAKRLTAALLRRLRVSSRPEAAALAGQCGLLAPPAPPRPGRGG</sequence>
<dbReference type="PROSITE" id="PS50043">
    <property type="entry name" value="HTH_LUXR_2"/>
    <property type="match status" value="1"/>
</dbReference>
<dbReference type="InterPro" id="IPR011006">
    <property type="entry name" value="CheY-like_superfamily"/>
</dbReference>
<dbReference type="SMART" id="SM00421">
    <property type="entry name" value="HTH_LUXR"/>
    <property type="match status" value="1"/>
</dbReference>
<dbReference type="AlphaFoldDB" id="A0A1I5V8M6"/>
<dbReference type="Proteomes" id="UP000198727">
    <property type="component" value="Unassembled WGS sequence"/>
</dbReference>
<dbReference type="SUPFAM" id="SSF46894">
    <property type="entry name" value="C-terminal effector domain of the bipartite response regulators"/>
    <property type="match status" value="1"/>
</dbReference>
<dbReference type="SUPFAM" id="SSF52172">
    <property type="entry name" value="CheY-like"/>
    <property type="match status" value="1"/>
</dbReference>